<feature type="signal peptide" evidence="1">
    <location>
        <begin position="1"/>
        <end position="23"/>
    </location>
</feature>
<dbReference type="EMBL" id="VCPC01000001">
    <property type="protein sequence ID" value="TMV14512.1"/>
    <property type="molecule type" value="Genomic_DNA"/>
</dbReference>
<sequence length="226" mass="22832">MKNLIAAAALAAVSAVTGTAASAAYISFSQDRGWTTGGLSFGNGTQSVTVSSGVVGAQGMITAGGNIRSYAGHGLAICSGVLGNGCSGDAHYIDGNGAKEAAVLDFGNLIVQIQRIQFTHVDNDDTFSLGVYGNGLATAPTDSLVNKGLPNGSWSTWSSLLSVQSGSVFGIAALNGTDDFKIRKIKFKVLGEQAAPPPSAVPLPAGGVLLLSGFGVAALMRRRKKA</sequence>
<evidence type="ECO:0000256" key="1">
    <source>
        <dbReference type="SAM" id="SignalP"/>
    </source>
</evidence>
<accession>A0ABY2XBW5</accession>
<comment type="caution">
    <text evidence="2">The sequence shown here is derived from an EMBL/GenBank/DDBJ whole genome shotgun (WGS) entry which is preliminary data.</text>
</comment>
<dbReference type="RefSeq" id="WP_138861864.1">
    <property type="nucleotide sequence ID" value="NZ_VCPC01000001.1"/>
</dbReference>
<organism evidence="2 3">
    <name type="scientific">Arenibacterium halophilum</name>
    <dbReference type="NCBI Taxonomy" id="2583821"/>
    <lineage>
        <taxon>Bacteria</taxon>
        <taxon>Pseudomonadati</taxon>
        <taxon>Pseudomonadota</taxon>
        <taxon>Alphaproteobacteria</taxon>
        <taxon>Rhodobacterales</taxon>
        <taxon>Paracoccaceae</taxon>
        <taxon>Arenibacterium</taxon>
    </lineage>
</organism>
<dbReference type="Proteomes" id="UP001191082">
    <property type="component" value="Unassembled WGS sequence"/>
</dbReference>
<protein>
    <submittedName>
        <fullName evidence="2">VPLPA-CTERM sorting domain-containing protein</fullName>
    </submittedName>
</protein>
<dbReference type="NCBIfam" id="TIGR03370">
    <property type="entry name" value="VPLPA-CTERM"/>
    <property type="match status" value="1"/>
</dbReference>
<dbReference type="InterPro" id="IPR022472">
    <property type="entry name" value="VPLPA-CTERM"/>
</dbReference>
<feature type="chain" id="PRO_5046957507" evidence="1">
    <location>
        <begin position="24"/>
        <end position="226"/>
    </location>
</feature>
<name>A0ABY2XBW5_9RHOB</name>
<evidence type="ECO:0000313" key="3">
    <source>
        <dbReference type="Proteomes" id="UP001191082"/>
    </source>
</evidence>
<keyword evidence="1" id="KW-0732">Signal</keyword>
<gene>
    <name evidence="2" type="ORF">FGK64_00545</name>
</gene>
<keyword evidence="3" id="KW-1185">Reference proteome</keyword>
<reference evidence="2 3" key="1">
    <citation type="submission" date="2019-05" db="EMBL/GenBank/DDBJ databases">
        <title>Marivita sp. nov. isolated from sea sediment.</title>
        <authorList>
            <person name="Kim W."/>
        </authorList>
    </citation>
    <scope>NUCLEOTIDE SEQUENCE [LARGE SCALE GENOMIC DNA]</scope>
    <source>
        <strain evidence="2 3">CAU 1492</strain>
    </source>
</reference>
<proteinExistence type="predicted"/>
<evidence type="ECO:0000313" key="2">
    <source>
        <dbReference type="EMBL" id="TMV14512.1"/>
    </source>
</evidence>